<name>A0ABR4LIF8_9EURO</name>
<organism evidence="2 3">
    <name type="scientific">Aspergillus lucknowensis</name>
    <dbReference type="NCBI Taxonomy" id="176173"/>
    <lineage>
        <taxon>Eukaryota</taxon>
        <taxon>Fungi</taxon>
        <taxon>Dikarya</taxon>
        <taxon>Ascomycota</taxon>
        <taxon>Pezizomycotina</taxon>
        <taxon>Eurotiomycetes</taxon>
        <taxon>Eurotiomycetidae</taxon>
        <taxon>Eurotiales</taxon>
        <taxon>Aspergillaceae</taxon>
        <taxon>Aspergillus</taxon>
        <taxon>Aspergillus subgen. Nidulantes</taxon>
    </lineage>
</organism>
<dbReference type="GeneID" id="98148605"/>
<evidence type="ECO:0000256" key="1">
    <source>
        <dbReference type="SAM" id="MobiDB-lite"/>
    </source>
</evidence>
<sequence length="107" mass="11517">MIIEPGGFRTPFPAHGTRTDGGITGDYKEKMEAWLSNIDAVAENPALVGGDPPKFGARVLDAFDGTGLFAKTWAEHDANNVLRVQMGSDGYGLFGEKLKELNEGYAK</sequence>
<accession>A0ABR4LIF8</accession>
<dbReference type="Proteomes" id="UP001610432">
    <property type="component" value="Unassembled WGS sequence"/>
</dbReference>
<proteinExistence type="predicted"/>
<protein>
    <submittedName>
        <fullName evidence="2">Uncharacterized protein</fullName>
    </submittedName>
</protein>
<dbReference type="RefSeq" id="XP_070883313.1">
    <property type="nucleotide sequence ID" value="XM_071033533.1"/>
</dbReference>
<comment type="caution">
    <text evidence="2">The sequence shown here is derived from an EMBL/GenBank/DDBJ whole genome shotgun (WGS) entry which is preliminary data.</text>
</comment>
<evidence type="ECO:0000313" key="2">
    <source>
        <dbReference type="EMBL" id="KAL2864334.1"/>
    </source>
</evidence>
<dbReference type="EMBL" id="JBFXLQ010000041">
    <property type="protein sequence ID" value="KAL2864334.1"/>
    <property type="molecule type" value="Genomic_DNA"/>
</dbReference>
<evidence type="ECO:0000313" key="3">
    <source>
        <dbReference type="Proteomes" id="UP001610432"/>
    </source>
</evidence>
<keyword evidence="3" id="KW-1185">Reference proteome</keyword>
<feature type="region of interest" description="Disordered" evidence="1">
    <location>
        <begin position="1"/>
        <end position="23"/>
    </location>
</feature>
<reference evidence="2 3" key="1">
    <citation type="submission" date="2024-07" db="EMBL/GenBank/DDBJ databases">
        <title>Section-level genome sequencing and comparative genomics of Aspergillus sections Usti and Cavernicolus.</title>
        <authorList>
            <consortium name="Lawrence Berkeley National Laboratory"/>
            <person name="Nybo J.L."/>
            <person name="Vesth T.C."/>
            <person name="Theobald S."/>
            <person name="Frisvad J.C."/>
            <person name="Larsen T.O."/>
            <person name="Kjaerboelling I."/>
            <person name="Rothschild-Mancinelli K."/>
            <person name="Lyhne E.K."/>
            <person name="Kogle M.E."/>
            <person name="Barry K."/>
            <person name="Clum A."/>
            <person name="Na H."/>
            <person name="Ledsgaard L."/>
            <person name="Lin J."/>
            <person name="Lipzen A."/>
            <person name="Kuo A."/>
            <person name="Riley R."/>
            <person name="Mondo S."/>
            <person name="Labutti K."/>
            <person name="Haridas S."/>
            <person name="Pangalinan J."/>
            <person name="Salamov A.A."/>
            <person name="Simmons B.A."/>
            <person name="Magnuson J.K."/>
            <person name="Chen J."/>
            <person name="Drula E."/>
            <person name="Henrissat B."/>
            <person name="Wiebenga A."/>
            <person name="Lubbers R.J."/>
            <person name="Gomes A.C."/>
            <person name="Macurrencykelacurrency M.R."/>
            <person name="Stajich J."/>
            <person name="Grigoriev I.V."/>
            <person name="Mortensen U.H."/>
            <person name="De Vries R.P."/>
            <person name="Baker S.E."/>
            <person name="Andersen M.R."/>
        </authorList>
    </citation>
    <scope>NUCLEOTIDE SEQUENCE [LARGE SCALE GENOMIC DNA]</scope>
    <source>
        <strain evidence="2 3">CBS 449.75</strain>
    </source>
</reference>
<gene>
    <name evidence="2" type="ORF">BJX67DRAFT_383808</name>
</gene>